<organism evidence="1 2">
    <name type="scientific">Suttonella ornithocola</name>
    <dbReference type="NCBI Taxonomy" id="279832"/>
    <lineage>
        <taxon>Bacteria</taxon>
        <taxon>Pseudomonadati</taxon>
        <taxon>Pseudomonadota</taxon>
        <taxon>Gammaproteobacteria</taxon>
        <taxon>Cardiobacteriales</taxon>
        <taxon>Cardiobacteriaceae</taxon>
        <taxon>Suttonella</taxon>
    </lineage>
</organism>
<dbReference type="EMBL" id="UHIC01000001">
    <property type="protein sequence ID" value="SUO94966.1"/>
    <property type="molecule type" value="Genomic_DNA"/>
</dbReference>
<name>A0A380MSC8_9GAMM</name>
<reference evidence="1 2" key="1">
    <citation type="submission" date="2018-06" db="EMBL/GenBank/DDBJ databases">
        <authorList>
            <consortium name="Pathogen Informatics"/>
            <person name="Doyle S."/>
        </authorList>
    </citation>
    <scope>NUCLEOTIDE SEQUENCE [LARGE SCALE GENOMIC DNA]</scope>
    <source>
        <strain evidence="1 2">NCTC13337</strain>
    </source>
</reference>
<dbReference type="SUPFAM" id="SSF52374">
    <property type="entry name" value="Nucleotidylyl transferase"/>
    <property type="match status" value="1"/>
</dbReference>
<evidence type="ECO:0000313" key="1">
    <source>
        <dbReference type="EMBL" id="SUO94966.1"/>
    </source>
</evidence>
<dbReference type="Proteomes" id="UP000254601">
    <property type="component" value="Unassembled WGS sequence"/>
</dbReference>
<gene>
    <name evidence="1" type="ORF">NCTC13337_01021</name>
</gene>
<protein>
    <recommendedName>
        <fullName evidence="3">Nicotinate-nucleotide adenylyltransferase</fullName>
    </recommendedName>
</protein>
<evidence type="ECO:0000313" key="2">
    <source>
        <dbReference type="Proteomes" id="UP000254601"/>
    </source>
</evidence>
<proteinExistence type="predicted"/>
<sequence length="470" mass="54026">MSAKNEQTTQDKALQLNLDERKYGTIVEIGAGQEVARQFFRAGAAAGTIAKTMSAYDMQFSDAIYGAEPNRRYVSRNRVFAMLEREFSQVIERVRDTRPKSSTFFAYAATVAAKSFNRNNECHAWCGVRLQLYPEAPPSDIIVHVRMLDNNANAQQEALGVLGVNLIHSAYYHFSDPRKIIDSLTDGLEADRLEIDSIEFFGPYFEEQDNRLLNLHLIRSWKTRAVMFNPEGEVRVPAELLYKKNVLVTRGNFKPYTLLNEDMMEQGMREFAQLVGVDEDNTLRLAEITLNQLSSENEEINDRDFIERVDQLTALGYHVMISDYVRYFRLRAYFRQFTQKQIGIVMGMDALRQIFDTDFYRGVEGGILEGFGKLFPDNTIVYAYPELGDDGEEITCQNIELPESLQYLYQHLTTNGYIRPINDSHAELFHIKSREVLTAIQHNREGWENSVPEAIAALIREKCLFGYNTR</sequence>
<evidence type="ECO:0008006" key="3">
    <source>
        <dbReference type="Google" id="ProtNLM"/>
    </source>
</evidence>
<dbReference type="OrthoDB" id="179386at2"/>
<accession>A0A380MSC8</accession>
<dbReference type="AlphaFoldDB" id="A0A380MSC8"/>
<keyword evidence="2" id="KW-1185">Reference proteome</keyword>
<dbReference type="RefSeq" id="WP_072576989.1">
    <property type="nucleotide sequence ID" value="NZ_LWHB01000123.1"/>
</dbReference>